<dbReference type="EMBL" id="CP032519">
    <property type="protein sequence ID" value="QEZ47807.1"/>
    <property type="molecule type" value="Genomic_DNA"/>
</dbReference>
<proteinExistence type="inferred from homology"/>
<protein>
    <submittedName>
        <fullName evidence="2">Tripartite tricarboxylate transporter substrate binding protein</fullName>
    </submittedName>
</protein>
<dbReference type="Proteomes" id="UP000325743">
    <property type="component" value="Chromosome 2"/>
</dbReference>
<dbReference type="AlphaFoldDB" id="A0A5P3VNJ0"/>
<evidence type="ECO:0000256" key="1">
    <source>
        <dbReference type="ARBA" id="ARBA00006987"/>
    </source>
</evidence>
<sequence length="340" mass="35684">MQADRRKALQWLGAGSLATTASALGLGLGLGHARAQSGQSAASNYPSRPVRLVVPYPPGGATDVLARALGEPLGKLWQRPVIVENRPGVGGMIGADVVAKAAPDGYTLLLALPSLVQTPYMVAKPPFDPLRDLTAIGQLCTSSLVLTANSAMPRTLPEVVSLARSQPNKISYGTYGIGTGAHLYMQVFTTGAGAEMLHVPYKGEAPIATDLIGGQISLGTLSPMTVRQHARTGKLQPLAVTGNTRAPMLPDVPTFQELGYKGLDGPAWLGLFTTAGTPQPIVEKISADVETVMAAADIRQRMADLGLIVKTSRPAAFAAVAKADQAYWGNVIKEYNIRLD</sequence>
<dbReference type="SUPFAM" id="SSF53850">
    <property type="entry name" value="Periplasmic binding protein-like II"/>
    <property type="match status" value="1"/>
</dbReference>
<dbReference type="Pfam" id="PF03401">
    <property type="entry name" value="TctC"/>
    <property type="match status" value="1"/>
</dbReference>
<dbReference type="PANTHER" id="PTHR42928:SF5">
    <property type="entry name" value="BLR1237 PROTEIN"/>
    <property type="match status" value="1"/>
</dbReference>
<name>A0A5P3VNJ0_9BURK</name>
<comment type="similarity">
    <text evidence="1">Belongs to the UPF0065 (bug) family.</text>
</comment>
<accession>A0A5P3VNJ0</accession>
<gene>
    <name evidence="2" type="ORF">D2917_27320</name>
</gene>
<dbReference type="InterPro" id="IPR042100">
    <property type="entry name" value="Bug_dom1"/>
</dbReference>
<organism evidence="2 3">
    <name type="scientific">Cupriavidus oxalaticus</name>
    <dbReference type="NCBI Taxonomy" id="96344"/>
    <lineage>
        <taxon>Bacteria</taxon>
        <taxon>Pseudomonadati</taxon>
        <taxon>Pseudomonadota</taxon>
        <taxon>Betaproteobacteria</taxon>
        <taxon>Burkholderiales</taxon>
        <taxon>Burkholderiaceae</taxon>
        <taxon>Cupriavidus</taxon>
    </lineage>
</organism>
<dbReference type="Gene3D" id="3.40.190.10">
    <property type="entry name" value="Periplasmic binding protein-like II"/>
    <property type="match status" value="1"/>
</dbReference>
<dbReference type="PIRSF" id="PIRSF017082">
    <property type="entry name" value="YflP"/>
    <property type="match status" value="1"/>
</dbReference>
<dbReference type="InterPro" id="IPR006311">
    <property type="entry name" value="TAT_signal"/>
</dbReference>
<dbReference type="RefSeq" id="WP_151072518.1">
    <property type="nucleotide sequence ID" value="NZ_CP032519.1"/>
</dbReference>
<dbReference type="PROSITE" id="PS51318">
    <property type="entry name" value="TAT"/>
    <property type="match status" value="1"/>
</dbReference>
<dbReference type="InterPro" id="IPR005064">
    <property type="entry name" value="BUG"/>
</dbReference>
<evidence type="ECO:0000313" key="2">
    <source>
        <dbReference type="EMBL" id="QEZ47807.1"/>
    </source>
</evidence>
<dbReference type="CDD" id="cd13578">
    <property type="entry name" value="PBP2_Bug27"/>
    <property type="match status" value="1"/>
</dbReference>
<evidence type="ECO:0000313" key="3">
    <source>
        <dbReference type="Proteomes" id="UP000325743"/>
    </source>
</evidence>
<reference evidence="2 3" key="1">
    <citation type="submission" date="2018-09" db="EMBL/GenBank/DDBJ databases">
        <title>Complete genome sequence of Cupriavidus oxalaticus T2, a bacterium capable of phenol tolerance and degradation.</title>
        <authorList>
            <person name="Yan J."/>
        </authorList>
    </citation>
    <scope>NUCLEOTIDE SEQUENCE [LARGE SCALE GENOMIC DNA]</scope>
    <source>
        <strain evidence="2 3">T2</strain>
    </source>
</reference>
<dbReference type="PANTHER" id="PTHR42928">
    <property type="entry name" value="TRICARBOXYLATE-BINDING PROTEIN"/>
    <property type="match status" value="1"/>
</dbReference>
<dbReference type="Gene3D" id="3.40.190.150">
    <property type="entry name" value="Bordetella uptake gene, domain 1"/>
    <property type="match status" value="1"/>
</dbReference>